<protein>
    <submittedName>
        <fullName evidence="1">Uncharacterized protein</fullName>
    </submittedName>
</protein>
<dbReference type="EMBL" id="CP015085">
    <property type="protein sequence ID" value="ANK04792.1"/>
    <property type="molecule type" value="Genomic_DNA"/>
</dbReference>
<evidence type="ECO:0000313" key="2">
    <source>
        <dbReference type="Proteomes" id="UP000183316"/>
    </source>
</evidence>
<reference evidence="1 2" key="1">
    <citation type="submission" date="2016-03" db="EMBL/GenBank/DDBJ databases">
        <title>Genome Sequence and Comparative Pathogenic Determinants of Uropathogenic Escherichia coli O25b:H4, a Clinical Isolate from Saudi Arabia.</title>
        <authorList>
            <person name="Alyamani E.A.J."/>
            <person name="Khiyami M.A."/>
            <person name="Booq R.Y."/>
            <person name="Bahwerth F.S."/>
            <person name="Vaisvil B."/>
            <person name="Schmitt D.P."/>
            <person name="Kapatral V."/>
        </authorList>
    </citation>
    <scope>NUCLEOTIDE SEQUENCE [LARGE SCALE GENOMIC DNA]</scope>
    <source>
        <strain evidence="1 2">O25b:H4</strain>
    </source>
</reference>
<dbReference type="AlphaFoldDB" id="A0A192CGC5"/>
<proteinExistence type="predicted"/>
<gene>
    <name evidence="1" type="ORF">WLH_03531</name>
</gene>
<organism evidence="1 2">
    <name type="scientific">Escherichia coli O25b:H4</name>
    <dbReference type="NCBI Taxonomy" id="941280"/>
    <lineage>
        <taxon>Bacteria</taxon>
        <taxon>Pseudomonadati</taxon>
        <taxon>Pseudomonadota</taxon>
        <taxon>Gammaproteobacteria</taxon>
        <taxon>Enterobacterales</taxon>
        <taxon>Enterobacteriaceae</taxon>
        <taxon>Escherichia</taxon>
    </lineage>
</organism>
<dbReference type="PATRIC" id="fig|941280.3.peg.3500"/>
<dbReference type="InterPro" id="IPR013324">
    <property type="entry name" value="RNA_pol_sigma_r3/r4-like"/>
</dbReference>
<name>A0A192CGC5_ECO25</name>
<dbReference type="SUPFAM" id="SSF88659">
    <property type="entry name" value="Sigma3 and sigma4 domains of RNA polymerase sigma factors"/>
    <property type="match status" value="1"/>
</dbReference>
<evidence type="ECO:0000313" key="1">
    <source>
        <dbReference type="EMBL" id="ANK04792.1"/>
    </source>
</evidence>
<accession>A0A192CGC5</accession>
<dbReference type="Proteomes" id="UP000183316">
    <property type="component" value="Chromosome"/>
</dbReference>
<sequence length="160" mass="18988">MTVALIMVTKDFYLKNGLLYFSSQDEEYKCFEFSGRASVYEAVQQYNHVYMICDNSNYFLYSLLFSGGPVKCICADNISIHYGNRLSIDYTYPPEQILRSLNNTEREILYLYFIKRRKIKEISKITCLSVSKIYYRIRMIKIKFGAETTRKLPILFRCYL</sequence>